<evidence type="ECO:0000256" key="1">
    <source>
        <dbReference type="SAM" id="MobiDB-lite"/>
    </source>
</evidence>
<name>A0A8H6SCL7_9AGAR</name>
<accession>A0A8H6SCL7</accession>
<dbReference type="EMBL" id="JACAZF010000009">
    <property type="protein sequence ID" value="KAF7295405.1"/>
    <property type="molecule type" value="Genomic_DNA"/>
</dbReference>
<dbReference type="Proteomes" id="UP000636479">
    <property type="component" value="Unassembled WGS sequence"/>
</dbReference>
<dbReference type="Gene3D" id="3.90.530.10">
    <property type="entry name" value="XPA C-terminal domain"/>
    <property type="match status" value="1"/>
</dbReference>
<reference evidence="2" key="1">
    <citation type="submission" date="2020-05" db="EMBL/GenBank/DDBJ databases">
        <title>Mycena genomes resolve the evolution of fungal bioluminescence.</title>
        <authorList>
            <person name="Tsai I.J."/>
        </authorList>
    </citation>
    <scope>NUCLEOTIDE SEQUENCE</scope>
    <source>
        <strain evidence="2">171206Taipei</strain>
    </source>
</reference>
<evidence type="ECO:0000313" key="3">
    <source>
        <dbReference type="Proteomes" id="UP000636479"/>
    </source>
</evidence>
<evidence type="ECO:0000313" key="2">
    <source>
        <dbReference type="EMBL" id="KAF7295405.1"/>
    </source>
</evidence>
<dbReference type="GeneID" id="59349890"/>
<organism evidence="2 3">
    <name type="scientific">Mycena indigotica</name>
    <dbReference type="NCBI Taxonomy" id="2126181"/>
    <lineage>
        <taxon>Eukaryota</taxon>
        <taxon>Fungi</taxon>
        <taxon>Dikarya</taxon>
        <taxon>Basidiomycota</taxon>
        <taxon>Agaricomycotina</taxon>
        <taxon>Agaricomycetes</taxon>
        <taxon>Agaricomycetidae</taxon>
        <taxon>Agaricales</taxon>
        <taxon>Marasmiineae</taxon>
        <taxon>Mycenaceae</taxon>
        <taxon>Mycena</taxon>
    </lineage>
</organism>
<dbReference type="RefSeq" id="XP_037216768.1">
    <property type="nucleotide sequence ID" value="XM_037367374.1"/>
</dbReference>
<comment type="caution">
    <text evidence="2">The sequence shown here is derived from an EMBL/GenBank/DDBJ whole genome shotgun (WGS) entry which is preliminary data.</text>
</comment>
<protein>
    <submittedName>
        <fullName evidence="2">Uncharacterized protein</fullName>
    </submittedName>
</protein>
<dbReference type="OrthoDB" id="2881925at2759"/>
<feature type="region of interest" description="Disordered" evidence="1">
    <location>
        <begin position="94"/>
        <end position="114"/>
    </location>
</feature>
<keyword evidence="3" id="KW-1185">Reference proteome</keyword>
<dbReference type="InterPro" id="IPR037129">
    <property type="entry name" value="XPA_sf"/>
</dbReference>
<sequence>MGRFSSYSRANTYYTGHGRWRRPVEIIYKTHAMKEYGLSDGDLGELSPLSAEVNPRNSRQRVVVYNEAKVRALAFRVQQRKEVMRSKGLSPADLDRLTPVRTAPNPHANATGPTRFYKRSDVEALVKEIRRETATAREAIAQDVAVCKAKADDEELWAAFDADDGVFALV</sequence>
<gene>
    <name evidence="2" type="ORF">MIND_01080100</name>
</gene>
<dbReference type="AlphaFoldDB" id="A0A8H6SCL7"/>
<proteinExistence type="predicted"/>